<feature type="binding site" evidence="9">
    <location>
        <begin position="275"/>
        <end position="276"/>
    </location>
    <ligand>
        <name>L-histidine</name>
        <dbReference type="ChEBI" id="CHEBI:57595"/>
    </ligand>
</feature>
<keyword evidence="12" id="KW-1185">Reference proteome</keyword>
<dbReference type="SUPFAM" id="SSF55681">
    <property type="entry name" value="Class II aaRS and biotin synthetases"/>
    <property type="match status" value="1"/>
</dbReference>
<feature type="domain" description="Class II Histidinyl-tRNA synthetase (HisRS)-like catalytic core" evidence="10">
    <location>
        <begin position="11"/>
        <end position="321"/>
    </location>
</feature>
<dbReference type="NCBIfam" id="TIGR00443">
    <property type="entry name" value="hisZ_biosyn_reg"/>
    <property type="match status" value="1"/>
</dbReference>
<name>A0A1B4V4K6_9GAMM</name>
<dbReference type="InterPro" id="IPR041715">
    <property type="entry name" value="HisRS-like_core"/>
</dbReference>
<evidence type="ECO:0000256" key="6">
    <source>
        <dbReference type="ARBA" id="ARBA00022490"/>
    </source>
</evidence>
<evidence type="ECO:0000313" key="12">
    <source>
        <dbReference type="Proteomes" id="UP000218899"/>
    </source>
</evidence>
<dbReference type="Pfam" id="PF13393">
    <property type="entry name" value="tRNA-synt_His"/>
    <property type="match status" value="1"/>
</dbReference>
<comment type="similarity">
    <text evidence="3 8">Belongs to the class-II aminoacyl-tRNA synthetase family. HisZ subfamily.</text>
</comment>
<organism evidence="11 12">
    <name type="scientific">Sulfurifustis variabilis</name>
    <dbReference type="NCBI Taxonomy" id="1675686"/>
    <lineage>
        <taxon>Bacteria</taxon>
        <taxon>Pseudomonadati</taxon>
        <taxon>Pseudomonadota</taxon>
        <taxon>Gammaproteobacteria</taxon>
        <taxon>Acidiferrobacterales</taxon>
        <taxon>Acidiferrobacteraceae</taxon>
        <taxon>Sulfurifustis</taxon>
    </lineage>
</organism>
<feature type="binding site" evidence="9">
    <location>
        <position position="111"/>
    </location>
    <ligand>
        <name>L-histidine</name>
        <dbReference type="ChEBI" id="CHEBI:57595"/>
    </ligand>
</feature>
<comment type="miscellaneous">
    <text evidence="8">This function is generally fulfilled by the C-terminal part of HisG, which is missing in some bacteria such as this one.</text>
</comment>
<proteinExistence type="inferred from homology"/>
<dbReference type="PIRSF" id="PIRSF001549">
    <property type="entry name" value="His-tRNA_synth"/>
    <property type="match status" value="1"/>
</dbReference>
<dbReference type="PANTHER" id="PTHR43707">
    <property type="entry name" value="HISTIDYL-TRNA SYNTHETASE"/>
    <property type="match status" value="1"/>
</dbReference>
<dbReference type="PANTHER" id="PTHR43707:SF1">
    <property type="entry name" value="HISTIDINE--TRNA LIGASE, MITOCHONDRIAL-RELATED"/>
    <property type="match status" value="1"/>
</dbReference>
<dbReference type="GO" id="GO:0016757">
    <property type="term" value="F:glycosyltransferase activity"/>
    <property type="evidence" value="ECO:0007669"/>
    <property type="project" value="UniProtKB-KW"/>
</dbReference>
<evidence type="ECO:0000259" key="10">
    <source>
        <dbReference type="Pfam" id="PF13393"/>
    </source>
</evidence>
<dbReference type="InterPro" id="IPR045864">
    <property type="entry name" value="aa-tRNA-synth_II/BPL/LPL"/>
</dbReference>
<dbReference type="NCBIfam" id="NF008935">
    <property type="entry name" value="PRK12292.1-1"/>
    <property type="match status" value="1"/>
</dbReference>
<evidence type="ECO:0000256" key="2">
    <source>
        <dbReference type="ARBA" id="ARBA00004667"/>
    </source>
</evidence>
<feature type="binding site" evidence="9">
    <location>
        <position position="125"/>
    </location>
    <ligand>
        <name>L-histidine</name>
        <dbReference type="ChEBI" id="CHEBI:57595"/>
    </ligand>
</feature>
<evidence type="ECO:0000256" key="4">
    <source>
        <dbReference type="ARBA" id="ARBA00011496"/>
    </source>
</evidence>
<dbReference type="AlphaFoldDB" id="A0A1B4V4K6"/>
<evidence type="ECO:0000256" key="7">
    <source>
        <dbReference type="ARBA" id="ARBA00025246"/>
    </source>
</evidence>
<dbReference type="GO" id="GO:0005737">
    <property type="term" value="C:cytoplasm"/>
    <property type="evidence" value="ECO:0007669"/>
    <property type="project" value="UniProtKB-SubCell"/>
</dbReference>
<evidence type="ECO:0000256" key="5">
    <source>
        <dbReference type="ARBA" id="ARBA00020397"/>
    </source>
</evidence>
<keyword evidence="11" id="KW-0328">Glycosyltransferase</keyword>
<sequence>MARDRWLLPEGIEETLPAEARRLEALRRAVLDLFDRWGYELVMPPLIEYLEALLTGVGREMDLQTFKLTDQLTGRLMGIRADMTPQAARIDAHYLKREGAVRLCYLAPVLRTRPENLAGSREPLQLGAELFGHHGPESDAEVMGLMLATLALAGIRRPHVDLAHVGVFRGLAEAAGLDGDHRDELLDALQRKARSEVESSLRSWSVPASLSGAILGMLELNGGPEVLERARKEYTRYPLALEAISELEAIARRVAAESPDAELCFDLAELGGYHYYTGAMFSAFVPGRGRAIAKGGRYDGIGRAFGRDRAATGFGADLRELARAGDVRVEPRGGIAAPVDEDAQLAEEIASLRAAGERVVRKLPGDGATPADLGCDRELVRRNGRWTVTKLS</sequence>
<dbReference type="NCBIfam" id="NF009086">
    <property type="entry name" value="PRK12421.1"/>
    <property type="match status" value="1"/>
</dbReference>
<dbReference type="CDD" id="cd00773">
    <property type="entry name" value="HisRS-like_core"/>
    <property type="match status" value="1"/>
</dbReference>
<evidence type="ECO:0000256" key="3">
    <source>
        <dbReference type="ARBA" id="ARBA00005539"/>
    </source>
</evidence>
<dbReference type="OrthoDB" id="9769617at2"/>
<dbReference type="InterPro" id="IPR004517">
    <property type="entry name" value="HisZ"/>
</dbReference>
<dbReference type="RefSeq" id="WP_096460981.1">
    <property type="nucleotide sequence ID" value="NZ_AP014936.1"/>
</dbReference>
<dbReference type="KEGG" id="sva:SVA_1923"/>
<dbReference type="HAMAP" id="MF_00125">
    <property type="entry name" value="HisZ"/>
    <property type="match status" value="1"/>
</dbReference>
<dbReference type="EMBL" id="AP014936">
    <property type="protein sequence ID" value="BAU48476.1"/>
    <property type="molecule type" value="Genomic_DNA"/>
</dbReference>
<protein>
    <recommendedName>
        <fullName evidence="5 8">ATP phosphoribosyltransferase regulatory subunit</fullName>
    </recommendedName>
</protein>
<keyword evidence="6 8" id="KW-0963">Cytoplasm</keyword>
<evidence type="ECO:0000256" key="8">
    <source>
        <dbReference type="HAMAP-Rule" id="MF_00125"/>
    </source>
</evidence>
<evidence type="ECO:0000256" key="1">
    <source>
        <dbReference type="ARBA" id="ARBA00004496"/>
    </source>
</evidence>
<comment type="subunit">
    <text evidence="4 8">Heteromultimer composed of HisG and HisZ subunits.</text>
</comment>
<evidence type="ECO:0000313" key="11">
    <source>
        <dbReference type="EMBL" id="BAU48476.1"/>
    </source>
</evidence>
<dbReference type="Proteomes" id="UP000218899">
    <property type="component" value="Chromosome"/>
</dbReference>
<dbReference type="InterPro" id="IPR004516">
    <property type="entry name" value="HisRS/HisZ"/>
</dbReference>
<dbReference type="GO" id="GO:0006427">
    <property type="term" value="P:histidyl-tRNA aminoacylation"/>
    <property type="evidence" value="ECO:0007669"/>
    <property type="project" value="TreeGrafter"/>
</dbReference>
<comment type="function">
    <text evidence="7 8">Required for the first step of histidine biosynthesis. May allow the feedback regulation of ATP phosphoribosyltransferase activity by histidine.</text>
</comment>
<gene>
    <name evidence="8" type="primary">hisZ</name>
    <name evidence="11" type="ORF">SVA_1923</name>
</gene>
<keyword evidence="8" id="KW-0368">Histidine biosynthesis</keyword>
<feature type="binding site" evidence="9">
    <location>
        <position position="129"/>
    </location>
    <ligand>
        <name>L-histidine</name>
        <dbReference type="ChEBI" id="CHEBI:57595"/>
    </ligand>
</feature>
<dbReference type="UniPathway" id="UPA00031">
    <property type="reaction ID" value="UER00006"/>
</dbReference>
<keyword evidence="8" id="KW-0028">Amino-acid biosynthesis</keyword>
<accession>A0A1B4V4K6</accession>
<keyword evidence="11" id="KW-0808">Transferase</keyword>
<comment type="pathway">
    <text evidence="2 8">Amino-acid biosynthesis; L-histidine biosynthesis; L-histidine from 5-phospho-alpha-D-ribose 1-diphosphate: step 1/9.</text>
</comment>
<evidence type="ECO:0000256" key="9">
    <source>
        <dbReference type="PIRSR" id="PIRSR001549-1"/>
    </source>
</evidence>
<dbReference type="GO" id="GO:0000105">
    <property type="term" value="P:L-histidine biosynthetic process"/>
    <property type="evidence" value="ECO:0007669"/>
    <property type="project" value="UniProtKB-UniRule"/>
</dbReference>
<reference evidence="11 12" key="1">
    <citation type="submission" date="2015-08" db="EMBL/GenBank/DDBJ databases">
        <title>Complete genome sequence of Sulfurifustis variabilis.</title>
        <authorList>
            <person name="Miura A."/>
            <person name="Kojima H."/>
            <person name="Fukui M."/>
        </authorList>
    </citation>
    <scope>NUCLEOTIDE SEQUENCE [LARGE SCALE GENOMIC DNA]</scope>
    <source>
        <strain evidence="12">skN76</strain>
    </source>
</reference>
<dbReference type="GO" id="GO:0004821">
    <property type="term" value="F:histidine-tRNA ligase activity"/>
    <property type="evidence" value="ECO:0007669"/>
    <property type="project" value="TreeGrafter"/>
</dbReference>
<feature type="binding site" evidence="9">
    <location>
        <begin position="82"/>
        <end position="84"/>
    </location>
    <ligand>
        <name>L-histidine</name>
        <dbReference type="ChEBI" id="CHEBI:57595"/>
    </ligand>
</feature>
<dbReference type="Gene3D" id="3.30.930.10">
    <property type="entry name" value="Bira Bifunctional Protein, Domain 2"/>
    <property type="match status" value="1"/>
</dbReference>
<comment type="subcellular location">
    <subcellularLocation>
        <location evidence="1 8">Cytoplasm</location>
    </subcellularLocation>
</comment>